<gene>
    <name evidence="1" type="ORF">ARMSODRAFT_983452</name>
</gene>
<accession>A0A2H3AML0</accession>
<organism evidence="1 2">
    <name type="scientific">Armillaria solidipes</name>
    <dbReference type="NCBI Taxonomy" id="1076256"/>
    <lineage>
        <taxon>Eukaryota</taxon>
        <taxon>Fungi</taxon>
        <taxon>Dikarya</taxon>
        <taxon>Basidiomycota</taxon>
        <taxon>Agaricomycotina</taxon>
        <taxon>Agaricomycetes</taxon>
        <taxon>Agaricomycetidae</taxon>
        <taxon>Agaricales</taxon>
        <taxon>Marasmiineae</taxon>
        <taxon>Physalacriaceae</taxon>
        <taxon>Armillaria</taxon>
    </lineage>
</organism>
<keyword evidence="2" id="KW-1185">Reference proteome</keyword>
<evidence type="ECO:0000313" key="1">
    <source>
        <dbReference type="EMBL" id="PBK58940.1"/>
    </source>
</evidence>
<evidence type="ECO:0000313" key="2">
    <source>
        <dbReference type="Proteomes" id="UP000218334"/>
    </source>
</evidence>
<sequence>MRACTTSTIVDRHNDAFEQTLELHERRLGLLFGTHCFQPKPVWVPATSMRLNLADHWVYASTGMIIVIREIIRDPGKTDLYMYMARQDWMLDYIPQNNLINGMLPDSSKKFYGNILITTAISRDDIPKSQMKEIEYRVVLDMILTAPCKQCSARISMGSGGWLTHIRDDLKYARDWRVSEGGLHQLPAPLEILSEEIPGLLITVQIHDGERGKFWMIKEDISESDVYRNLPYARDLPSLPLSEAYARDSLSLPLSEFLYKVWQNNGLPPLSDAKHWLETVHWLMLMERHSIPTASRQLDGVFYCGVDVSSWALYPEPMPNPCHYCTGGRCRECVLEQRSCSNNLVAQPTGQAAHLTGRTAHSIFDRLKDDES</sequence>
<proteinExistence type="predicted"/>
<dbReference type="AlphaFoldDB" id="A0A2H3AML0"/>
<name>A0A2H3AML0_9AGAR</name>
<protein>
    <submittedName>
        <fullName evidence="1">Uncharacterized protein</fullName>
    </submittedName>
</protein>
<reference evidence="2" key="1">
    <citation type="journal article" date="2017" name="Nat. Ecol. Evol.">
        <title>Genome expansion and lineage-specific genetic innovations in the forest pathogenic fungi Armillaria.</title>
        <authorList>
            <person name="Sipos G."/>
            <person name="Prasanna A.N."/>
            <person name="Walter M.C."/>
            <person name="O'Connor E."/>
            <person name="Balint B."/>
            <person name="Krizsan K."/>
            <person name="Kiss B."/>
            <person name="Hess J."/>
            <person name="Varga T."/>
            <person name="Slot J."/>
            <person name="Riley R."/>
            <person name="Boka B."/>
            <person name="Rigling D."/>
            <person name="Barry K."/>
            <person name="Lee J."/>
            <person name="Mihaltcheva S."/>
            <person name="LaButti K."/>
            <person name="Lipzen A."/>
            <person name="Waldron R."/>
            <person name="Moloney N.M."/>
            <person name="Sperisen C."/>
            <person name="Kredics L."/>
            <person name="Vagvoelgyi C."/>
            <person name="Patrignani A."/>
            <person name="Fitzpatrick D."/>
            <person name="Nagy I."/>
            <person name="Doyle S."/>
            <person name="Anderson J.B."/>
            <person name="Grigoriev I.V."/>
            <person name="Gueldener U."/>
            <person name="Muensterkoetter M."/>
            <person name="Nagy L.G."/>
        </authorList>
    </citation>
    <scope>NUCLEOTIDE SEQUENCE [LARGE SCALE GENOMIC DNA]</scope>
    <source>
        <strain evidence="2">28-4</strain>
    </source>
</reference>
<dbReference type="Proteomes" id="UP000218334">
    <property type="component" value="Unassembled WGS sequence"/>
</dbReference>
<dbReference type="EMBL" id="KZ293518">
    <property type="protein sequence ID" value="PBK58940.1"/>
    <property type="molecule type" value="Genomic_DNA"/>
</dbReference>